<evidence type="ECO:0000313" key="1">
    <source>
        <dbReference type="EMBL" id="EDS90082.1"/>
    </source>
</evidence>
<comment type="caution">
    <text evidence="1">The sequence shown here is derived from an EMBL/GenBank/DDBJ whole genome shotgun (WGS) entry which is preliminary data.</text>
</comment>
<dbReference type="AlphaFoldDB" id="A0ABC9NIJ5"/>
<accession>A0ABC9NIJ5</accession>
<gene>
    <name evidence="1" type="ORF">ESCAB7627_4142</name>
</gene>
<reference evidence="1 2" key="1">
    <citation type="submission" date="2008-02" db="EMBL/GenBank/DDBJ databases">
        <title>Annotation of Escherichia albertii TW07627.</title>
        <authorList>
            <person name="Sutton G."/>
            <person name="Whittam T.S."/>
            <person name="Sebastian Y."/>
        </authorList>
    </citation>
    <scope>NUCLEOTIDE SEQUENCE [LARGE SCALE GENOMIC DNA]</scope>
    <source>
        <strain evidence="1 2">TW07627</strain>
    </source>
</reference>
<protein>
    <submittedName>
        <fullName evidence="1">Uncharacterized protein</fullName>
    </submittedName>
</protein>
<evidence type="ECO:0000313" key="2">
    <source>
        <dbReference type="Proteomes" id="UP000003042"/>
    </source>
</evidence>
<dbReference type="Proteomes" id="UP000003042">
    <property type="component" value="Unassembled WGS sequence"/>
</dbReference>
<name>A0ABC9NIJ5_ESCAT</name>
<sequence length="59" mass="7016">MAVDNTHYSNRFTPVEIGTFINDHQRFEKKDNNVFTILVKFFKCLFSHNYKEGGEITSW</sequence>
<organism evidence="1 2">
    <name type="scientific">Escherichia albertii (strain TW07627)</name>
    <dbReference type="NCBI Taxonomy" id="502347"/>
    <lineage>
        <taxon>Bacteria</taxon>
        <taxon>Pseudomonadati</taxon>
        <taxon>Pseudomonadota</taxon>
        <taxon>Gammaproteobacteria</taxon>
        <taxon>Enterobacterales</taxon>
        <taxon>Enterobacteriaceae</taxon>
        <taxon>Escherichia</taxon>
    </lineage>
</organism>
<dbReference type="EMBL" id="ABKX01000016">
    <property type="protein sequence ID" value="EDS90082.1"/>
    <property type="molecule type" value="Genomic_DNA"/>
</dbReference>
<proteinExistence type="predicted"/>